<accession>A0A841EJ27</accession>
<dbReference type="InterPro" id="IPR011129">
    <property type="entry name" value="CSD"/>
</dbReference>
<keyword evidence="4" id="KW-1185">Reference proteome</keyword>
<dbReference type="PANTHER" id="PTHR11544">
    <property type="entry name" value="COLD SHOCK DOMAIN CONTAINING PROTEINS"/>
    <property type="match status" value="1"/>
</dbReference>
<dbReference type="AlphaFoldDB" id="A0A841EJ27"/>
<dbReference type="InterPro" id="IPR019844">
    <property type="entry name" value="CSD_CS"/>
</dbReference>
<evidence type="ECO:0000313" key="3">
    <source>
        <dbReference type="EMBL" id="MBB6002966.1"/>
    </source>
</evidence>
<name>A0A841EJ27_9BACT</name>
<evidence type="ECO:0000259" key="2">
    <source>
        <dbReference type="PROSITE" id="PS51857"/>
    </source>
</evidence>
<dbReference type="Gene3D" id="6.20.370.130">
    <property type="match status" value="1"/>
</dbReference>
<dbReference type="CDD" id="cd04458">
    <property type="entry name" value="CSP_CDS"/>
    <property type="match status" value="1"/>
</dbReference>
<organism evidence="3 4">
    <name type="scientific">Arcicella rosea</name>
    <dbReference type="NCBI Taxonomy" id="502909"/>
    <lineage>
        <taxon>Bacteria</taxon>
        <taxon>Pseudomonadati</taxon>
        <taxon>Bacteroidota</taxon>
        <taxon>Cytophagia</taxon>
        <taxon>Cytophagales</taxon>
        <taxon>Flectobacillaceae</taxon>
        <taxon>Arcicella</taxon>
    </lineage>
</organism>
<dbReference type="PRINTS" id="PR00050">
    <property type="entry name" value="COLDSHOCK"/>
</dbReference>
<comment type="caution">
    <text evidence="3">The sequence shown here is derived from an EMBL/GenBank/DDBJ whole genome shotgun (WGS) entry which is preliminary data.</text>
</comment>
<dbReference type="GO" id="GO:0003676">
    <property type="term" value="F:nucleic acid binding"/>
    <property type="evidence" value="ECO:0007669"/>
    <property type="project" value="InterPro"/>
</dbReference>
<dbReference type="GO" id="GO:0005829">
    <property type="term" value="C:cytosol"/>
    <property type="evidence" value="ECO:0007669"/>
    <property type="project" value="UniProtKB-ARBA"/>
</dbReference>
<dbReference type="InterPro" id="IPR050181">
    <property type="entry name" value="Cold_shock_domain"/>
</dbReference>
<feature type="domain" description="CSD" evidence="2">
    <location>
        <begin position="17"/>
        <end position="79"/>
    </location>
</feature>
<dbReference type="EMBL" id="JACHKT010000009">
    <property type="protein sequence ID" value="MBB6002966.1"/>
    <property type="molecule type" value="Genomic_DNA"/>
</dbReference>
<dbReference type="Pfam" id="PF00313">
    <property type="entry name" value="CSD"/>
    <property type="match status" value="1"/>
</dbReference>
<sequence length="80" mass="8862">MFLVTFVSLSTILFYVMQTGTVKFFNESKGFGFIVDSESGQEIFVHVTALGGTHLRQDDKVSFDIVEGKRGLNAANVKKL</sequence>
<evidence type="ECO:0000313" key="4">
    <source>
        <dbReference type="Proteomes" id="UP000524404"/>
    </source>
</evidence>
<comment type="subcellular location">
    <subcellularLocation>
        <location evidence="1">Cytoplasm</location>
    </subcellularLocation>
</comment>
<proteinExistence type="predicted"/>
<evidence type="ECO:0000256" key="1">
    <source>
        <dbReference type="RuleBase" id="RU000408"/>
    </source>
</evidence>
<dbReference type="PROSITE" id="PS00352">
    <property type="entry name" value="CSD_1"/>
    <property type="match status" value="1"/>
</dbReference>
<dbReference type="InterPro" id="IPR012340">
    <property type="entry name" value="NA-bd_OB-fold"/>
</dbReference>
<protein>
    <submittedName>
        <fullName evidence="3">CspA family cold shock protein</fullName>
    </submittedName>
</protein>
<dbReference type="SMART" id="SM00357">
    <property type="entry name" value="CSP"/>
    <property type="match status" value="1"/>
</dbReference>
<dbReference type="SUPFAM" id="SSF50249">
    <property type="entry name" value="Nucleic acid-binding proteins"/>
    <property type="match status" value="1"/>
</dbReference>
<dbReference type="Proteomes" id="UP000524404">
    <property type="component" value="Unassembled WGS sequence"/>
</dbReference>
<dbReference type="InterPro" id="IPR002059">
    <property type="entry name" value="CSP_DNA-bd"/>
</dbReference>
<gene>
    <name evidence="3" type="ORF">HNP25_001618</name>
</gene>
<reference evidence="3 4" key="1">
    <citation type="submission" date="2020-08" db="EMBL/GenBank/DDBJ databases">
        <title>Functional genomics of gut bacteria from endangered species of beetles.</title>
        <authorList>
            <person name="Carlos-Shanley C."/>
        </authorList>
    </citation>
    <scope>NUCLEOTIDE SEQUENCE [LARGE SCALE GENOMIC DNA]</scope>
    <source>
        <strain evidence="3 4">S00070</strain>
    </source>
</reference>
<dbReference type="PROSITE" id="PS51857">
    <property type="entry name" value="CSD_2"/>
    <property type="match status" value="1"/>
</dbReference>
<dbReference type="Gene3D" id="2.40.50.140">
    <property type="entry name" value="Nucleic acid-binding proteins"/>
    <property type="match status" value="1"/>
</dbReference>